<dbReference type="EMBL" id="BPWL01000008">
    <property type="protein sequence ID" value="GJJ13439.1"/>
    <property type="molecule type" value="Genomic_DNA"/>
</dbReference>
<accession>A0AAV5AFL9</accession>
<evidence type="ECO:0000313" key="2">
    <source>
        <dbReference type="Proteomes" id="UP001050691"/>
    </source>
</evidence>
<evidence type="ECO:0000313" key="1">
    <source>
        <dbReference type="EMBL" id="GJJ13439.1"/>
    </source>
</evidence>
<proteinExistence type="predicted"/>
<name>A0AAV5AFL9_9AGAM</name>
<sequence length="99" mass="11153">MSPKPSIYIIRPKDTPGQDLLIGPVPAIWPPPDVPVKVGDQITDRWHLKTAEGNTFNVYAGRGHPNDYKWIVKDNALYVSAVHKPDDFRFESAGHNLYT</sequence>
<comment type="caution">
    <text evidence="1">The sequence shown here is derived from an EMBL/GenBank/DDBJ whole genome shotgun (WGS) entry which is preliminary data.</text>
</comment>
<dbReference type="Proteomes" id="UP001050691">
    <property type="component" value="Unassembled WGS sequence"/>
</dbReference>
<dbReference type="AlphaFoldDB" id="A0AAV5AFL9"/>
<gene>
    <name evidence="1" type="ORF">Clacol_007693</name>
</gene>
<keyword evidence="2" id="KW-1185">Reference proteome</keyword>
<reference evidence="1" key="1">
    <citation type="submission" date="2021-10" db="EMBL/GenBank/DDBJ databases">
        <title>De novo Genome Assembly of Clathrus columnatus (Basidiomycota, Fungi) Using Illumina and Nanopore Sequence Data.</title>
        <authorList>
            <person name="Ogiso-Tanaka E."/>
            <person name="Itagaki H."/>
            <person name="Hosoya T."/>
            <person name="Hosaka K."/>
        </authorList>
    </citation>
    <scope>NUCLEOTIDE SEQUENCE</scope>
    <source>
        <strain evidence="1">MO-923</strain>
    </source>
</reference>
<organism evidence="1 2">
    <name type="scientific">Clathrus columnatus</name>
    <dbReference type="NCBI Taxonomy" id="1419009"/>
    <lineage>
        <taxon>Eukaryota</taxon>
        <taxon>Fungi</taxon>
        <taxon>Dikarya</taxon>
        <taxon>Basidiomycota</taxon>
        <taxon>Agaricomycotina</taxon>
        <taxon>Agaricomycetes</taxon>
        <taxon>Phallomycetidae</taxon>
        <taxon>Phallales</taxon>
        <taxon>Clathraceae</taxon>
        <taxon>Clathrus</taxon>
    </lineage>
</organism>
<protein>
    <submittedName>
        <fullName evidence="1">Uncharacterized protein</fullName>
    </submittedName>
</protein>